<dbReference type="AlphaFoldDB" id="A0A7I7MPS4"/>
<dbReference type="InterPro" id="IPR011008">
    <property type="entry name" value="Dimeric_a/b-barrel"/>
</dbReference>
<dbReference type="InterPro" id="IPR007138">
    <property type="entry name" value="ABM_dom"/>
</dbReference>
<reference evidence="2 3" key="1">
    <citation type="journal article" date="2019" name="Emerg. Microbes Infect.">
        <title>Comprehensive subspecies identification of 175 nontuberculous mycobacteria species based on 7547 genomic profiles.</title>
        <authorList>
            <person name="Matsumoto Y."/>
            <person name="Kinjo T."/>
            <person name="Motooka D."/>
            <person name="Nabeya D."/>
            <person name="Jung N."/>
            <person name="Uechi K."/>
            <person name="Horii T."/>
            <person name="Iida T."/>
            <person name="Fujita J."/>
            <person name="Nakamura S."/>
        </authorList>
    </citation>
    <scope>NUCLEOTIDE SEQUENCE [LARGE SCALE GENOMIC DNA]</scope>
    <source>
        <strain evidence="2 3">JCM 14233</strain>
    </source>
</reference>
<dbReference type="KEGG" id="mshj:MSHI_21010"/>
<gene>
    <name evidence="2" type="ORF">MSHI_21010</name>
</gene>
<keyword evidence="2" id="KW-0560">Oxidoreductase</keyword>
<dbReference type="Proteomes" id="UP000467236">
    <property type="component" value="Chromosome"/>
</dbReference>
<protein>
    <submittedName>
        <fullName evidence="2">Antibiotic biosynthesis monooxygenase</fullName>
    </submittedName>
</protein>
<dbReference type="SUPFAM" id="SSF54909">
    <property type="entry name" value="Dimeric alpha+beta barrel"/>
    <property type="match status" value="1"/>
</dbReference>
<organism evidence="2 3">
    <name type="scientific">Mycobacterium shinjukuense</name>
    <dbReference type="NCBI Taxonomy" id="398694"/>
    <lineage>
        <taxon>Bacteria</taxon>
        <taxon>Bacillati</taxon>
        <taxon>Actinomycetota</taxon>
        <taxon>Actinomycetes</taxon>
        <taxon>Mycobacteriales</taxon>
        <taxon>Mycobacteriaceae</taxon>
        <taxon>Mycobacterium</taxon>
    </lineage>
</organism>
<feature type="domain" description="ABM" evidence="1">
    <location>
        <begin position="2"/>
        <end position="73"/>
    </location>
</feature>
<accession>A0A7I7MPS4</accession>
<dbReference type="GO" id="GO:0004497">
    <property type="term" value="F:monooxygenase activity"/>
    <property type="evidence" value="ECO:0007669"/>
    <property type="project" value="UniProtKB-KW"/>
</dbReference>
<keyword evidence="2" id="KW-0503">Monooxygenase</keyword>
<sequence>MPVVVATLTAKPESVDAVRDVRATTVAEVQDEPGRQRNAPHQTGETVVVVEQWADGEAQHAHRTAPPVAKTFKAAGEHLARQPDVTMLPAMPAGDASTRQLRC</sequence>
<evidence type="ECO:0000313" key="3">
    <source>
        <dbReference type="Proteomes" id="UP000467236"/>
    </source>
</evidence>
<evidence type="ECO:0000313" key="2">
    <source>
        <dbReference type="EMBL" id="BBX74195.1"/>
    </source>
</evidence>
<dbReference type="Gene3D" id="3.30.70.100">
    <property type="match status" value="1"/>
</dbReference>
<name>A0A7I7MPS4_9MYCO</name>
<keyword evidence="3" id="KW-1185">Reference proteome</keyword>
<dbReference type="EMBL" id="AP022575">
    <property type="protein sequence ID" value="BBX74195.1"/>
    <property type="molecule type" value="Genomic_DNA"/>
</dbReference>
<dbReference type="Pfam" id="PF03992">
    <property type="entry name" value="ABM"/>
    <property type="match status" value="1"/>
</dbReference>
<evidence type="ECO:0000259" key="1">
    <source>
        <dbReference type="Pfam" id="PF03992"/>
    </source>
</evidence>
<proteinExistence type="predicted"/>
<dbReference type="OrthoDB" id="5241825at2"/>
<dbReference type="RefSeq" id="WP_083050172.1">
    <property type="nucleotide sequence ID" value="NZ_AP022575.1"/>
</dbReference>